<dbReference type="InterPro" id="IPR032799">
    <property type="entry name" value="TAXi_C"/>
</dbReference>
<dbReference type="EMBL" id="JABFUD020000008">
    <property type="protein sequence ID" value="KAI5076802.1"/>
    <property type="molecule type" value="Genomic_DNA"/>
</dbReference>
<keyword evidence="5" id="KW-1185">Reference proteome</keyword>
<proteinExistence type="inferred from homology"/>
<evidence type="ECO:0000256" key="1">
    <source>
        <dbReference type="ARBA" id="ARBA00007447"/>
    </source>
</evidence>
<dbReference type="SUPFAM" id="SSF50630">
    <property type="entry name" value="Acid proteases"/>
    <property type="match status" value="1"/>
</dbReference>
<feature type="domain" description="Xylanase inhibitor N-terminal" evidence="3">
    <location>
        <begin position="62"/>
        <end position="224"/>
    </location>
</feature>
<dbReference type="AlphaFoldDB" id="A0A9D4UZY1"/>
<sequence>METTSKCVKQLKYSCLQASCKMRMLIVVLLLVILRSDVVVAELSGMPPLVASIRYDTDSNSYFVELPLGTPAQTMTLKADLTASIISVRCSEDNSSAATATFHAWQSSTFTRLRAAPPQPVRRSSANAHDTLTLSNITTFSLNIPMRTPVMATRVDVAVPRLELRCTPASSSSPLLAGVVALGNSSLALPAQLAKLAGISSEIAYCLPSSEYQSNSYGPIIFGSSPNGYIFQNFPDYPINVSAAALPRTPLFAMGSDYGVEAIDITVGGESIGLAQPIRMRVNTAQPYTRLPTYLYRKVREISRRKVGYGNQTVPVAAVAPFDICFNITAISDQLYFMLASLGRLELSLAGGLPGLLPGVGDKAVGALQRGCDVPGCGRRRRSDGGGRLPAAGLVPPFRSAQLHEDRAAALIPAPLQDHVV</sequence>
<comment type="caution">
    <text evidence="4">The sequence shown here is derived from an EMBL/GenBank/DDBJ whole genome shotgun (WGS) entry which is preliminary data.</text>
</comment>
<dbReference type="InterPro" id="IPR021109">
    <property type="entry name" value="Peptidase_aspartic_dom_sf"/>
</dbReference>
<name>A0A9D4UZY1_ADICA</name>
<evidence type="ECO:0000259" key="3">
    <source>
        <dbReference type="Pfam" id="PF14543"/>
    </source>
</evidence>
<gene>
    <name evidence="4" type="ORF">GOP47_0008867</name>
</gene>
<dbReference type="Pfam" id="PF14543">
    <property type="entry name" value="TAXi_N"/>
    <property type="match status" value="1"/>
</dbReference>
<evidence type="ECO:0000313" key="5">
    <source>
        <dbReference type="Proteomes" id="UP000886520"/>
    </source>
</evidence>
<dbReference type="GO" id="GO:0004190">
    <property type="term" value="F:aspartic-type endopeptidase activity"/>
    <property type="evidence" value="ECO:0007669"/>
    <property type="project" value="InterPro"/>
</dbReference>
<evidence type="ECO:0000313" key="4">
    <source>
        <dbReference type="EMBL" id="KAI5076802.1"/>
    </source>
</evidence>
<dbReference type="OrthoDB" id="1258937at2759"/>
<dbReference type="InterPro" id="IPR001461">
    <property type="entry name" value="Aspartic_peptidase_A1"/>
</dbReference>
<organism evidence="4 5">
    <name type="scientific">Adiantum capillus-veneris</name>
    <name type="common">Maidenhair fern</name>
    <dbReference type="NCBI Taxonomy" id="13818"/>
    <lineage>
        <taxon>Eukaryota</taxon>
        <taxon>Viridiplantae</taxon>
        <taxon>Streptophyta</taxon>
        <taxon>Embryophyta</taxon>
        <taxon>Tracheophyta</taxon>
        <taxon>Polypodiopsida</taxon>
        <taxon>Polypodiidae</taxon>
        <taxon>Polypodiales</taxon>
        <taxon>Pteridineae</taxon>
        <taxon>Pteridaceae</taxon>
        <taxon>Vittarioideae</taxon>
        <taxon>Adiantum</taxon>
    </lineage>
</organism>
<feature type="domain" description="Xylanase inhibitor C-terminal" evidence="2">
    <location>
        <begin position="258"/>
        <end position="335"/>
    </location>
</feature>
<dbReference type="PANTHER" id="PTHR47965:SF63">
    <property type="entry name" value="OS01G0937200 PROTEIN"/>
    <property type="match status" value="1"/>
</dbReference>
<accession>A0A9D4UZY1</accession>
<dbReference type="Gene3D" id="2.40.70.10">
    <property type="entry name" value="Acid Proteases"/>
    <property type="match status" value="2"/>
</dbReference>
<reference evidence="4" key="1">
    <citation type="submission" date="2021-01" db="EMBL/GenBank/DDBJ databases">
        <title>Adiantum capillus-veneris genome.</title>
        <authorList>
            <person name="Fang Y."/>
            <person name="Liao Q."/>
        </authorList>
    </citation>
    <scope>NUCLEOTIDE SEQUENCE</scope>
    <source>
        <strain evidence="4">H3</strain>
        <tissue evidence="4">Leaf</tissue>
    </source>
</reference>
<evidence type="ECO:0000259" key="2">
    <source>
        <dbReference type="Pfam" id="PF14541"/>
    </source>
</evidence>
<dbReference type="InterPro" id="IPR032861">
    <property type="entry name" value="TAXi_N"/>
</dbReference>
<dbReference type="Pfam" id="PF14541">
    <property type="entry name" value="TAXi_C"/>
    <property type="match status" value="1"/>
</dbReference>
<dbReference type="PANTHER" id="PTHR47965">
    <property type="entry name" value="ASPARTYL PROTEASE-RELATED"/>
    <property type="match status" value="1"/>
</dbReference>
<comment type="similarity">
    <text evidence="1">Belongs to the peptidase A1 family.</text>
</comment>
<dbReference type="Proteomes" id="UP000886520">
    <property type="component" value="Chromosome 8"/>
</dbReference>
<protein>
    <recommendedName>
        <fullName evidence="6">Peptidase A1 domain-containing protein</fullName>
    </recommendedName>
</protein>
<evidence type="ECO:0008006" key="6">
    <source>
        <dbReference type="Google" id="ProtNLM"/>
    </source>
</evidence>
<dbReference type="GO" id="GO:0006508">
    <property type="term" value="P:proteolysis"/>
    <property type="evidence" value="ECO:0007669"/>
    <property type="project" value="InterPro"/>
</dbReference>